<name>A0LY56_CHRFK</name>
<dbReference type="KEGG" id="gfo:GFO_0315"/>
<reference evidence="1 2" key="1">
    <citation type="journal article" date="2006" name="Environ. Microbiol.">
        <title>Whole genome analysis of the marine Bacteroidetes'Gramella forsetii' reveals adaptations to degradation of polymeric organic matter.</title>
        <authorList>
            <person name="Bauer M."/>
            <person name="Kube M."/>
            <person name="Teeling H."/>
            <person name="Richter M."/>
            <person name="Lombardot T."/>
            <person name="Allers E."/>
            <person name="Wuerdemann C.A."/>
            <person name="Quast C."/>
            <person name="Kuhl H."/>
            <person name="Knaust F."/>
            <person name="Woebken D."/>
            <person name="Bischof K."/>
            <person name="Mussmann M."/>
            <person name="Choudhuri J.V."/>
            <person name="Meyer F."/>
            <person name="Reinhardt R."/>
            <person name="Amann R.I."/>
            <person name="Gloeckner F.O."/>
        </authorList>
    </citation>
    <scope>NUCLEOTIDE SEQUENCE [LARGE SCALE GENOMIC DNA]</scope>
    <source>
        <strain evidence="1 2">KT0803</strain>
    </source>
</reference>
<dbReference type="AlphaFoldDB" id="A0LY56"/>
<sequence length="82" mass="9319">MNRKEICFNSHLGVALRLKWLAPGFYGSLPDKKIGRAQTNRSIPNAKNRFQINQRTGIIISESVKKATKNLIFAILLQLFGY</sequence>
<organism evidence="1 2">
    <name type="scientific">Christiangramia forsetii (strain DSM 17595 / CGMCC 1.15422 / KT0803)</name>
    <name type="common">Gramella forsetii</name>
    <dbReference type="NCBI Taxonomy" id="411154"/>
    <lineage>
        <taxon>Bacteria</taxon>
        <taxon>Pseudomonadati</taxon>
        <taxon>Bacteroidota</taxon>
        <taxon>Flavobacteriia</taxon>
        <taxon>Flavobacteriales</taxon>
        <taxon>Flavobacteriaceae</taxon>
        <taxon>Christiangramia</taxon>
    </lineage>
</organism>
<dbReference type="HOGENOM" id="CLU_2553492_0_0_10"/>
<dbReference type="Proteomes" id="UP000000755">
    <property type="component" value="Chromosome"/>
</dbReference>
<accession>A0LY56</accession>
<gene>
    <name evidence="1" type="ordered locus">GFO_0315</name>
</gene>
<protein>
    <submittedName>
        <fullName evidence="1">Uncharacterized protein</fullName>
    </submittedName>
</protein>
<evidence type="ECO:0000313" key="1">
    <source>
        <dbReference type="EMBL" id="CAL65301.1"/>
    </source>
</evidence>
<dbReference type="EMBL" id="CU207366">
    <property type="protein sequence ID" value="CAL65301.1"/>
    <property type="molecule type" value="Genomic_DNA"/>
</dbReference>
<evidence type="ECO:0000313" key="2">
    <source>
        <dbReference type="Proteomes" id="UP000000755"/>
    </source>
</evidence>
<proteinExistence type="predicted"/>